<comment type="caution">
    <text evidence="1">The sequence shown here is derived from an EMBL/GenBank/DDBJ whole genome shotgun (WGS) entry which is preliminary data.</text>
</comment>
<dbReference type="Proteomes" id="UP000036923">
    <property type="component" value="Unassembled WGS sequence"/>
</dbReference>
<protein>
    <submittedName>
        <fullName evidence="1">Uncharacterized protein</fullName>
    </submittedName>
</protein>
<name>A0A0L6JIA3_9FIRM</name>
<organism evidence="1 2">
    <name type="scientific">Pseudobacteroides cellulosolvens ATCC 35603 = DSM 2933</name>
    <dbReference type="NCBI Taxonomy" id="398512"/>
    <lineage>
        <taxon>Bacteria</taxon>
        <taxon>Bacillati</taxon>
        <taxon>Bacillota</taxon>
        <taxon>Clostridia</taxon>
        <taxon>Eubacteriales</taxon>
        <taxon>Oscillospiraceae</taxon>
        <taxon>Pseudobacteroides</taxon>
    </lineage>
</organism>
<gene>
    <name evidence="1" type="ORF">Bccel_0724</name>
</gene>
<dbReference type="AlphaFoldDB" id="A0A0L6JIA3"/>
<accession>A0A0L6JIA3</accession>
<dbReference type="EMBL" id="LGTC01000001">
    <property type="protein sequence ID" value="KNY25464.1"/>
    <property type="molecule type" value="Genomic_DNA"/>
</dbReference>
<keyword evidence="2" id="KW-1185">Reference proteome</keyword>
<evidence type="ECO:0000313" key="1">
    <source>
        <dbReference type="EMBL" id="KNY25464.1"/>
    </source>
</evidence>
<evidence type="ECO:0000313" key="2">
    <source>
        <dbReference type="Proteomes" id="UP000036923"/>
    </source>
</evidence>
<sequence length="33" mass="3927">MVCNFLSYPILKNLNFIEIYKRGGNQIGKIEYF</sequence>
<proteinExistence type="predicted"/>
<reference evidence="2" key="1">
    <citation type="submission" date="2015-07" db="EMBL/GenBank/DDBJ databases">
        <title>Near-Complete Genome Sequence of the Cellulolytic Bacterium Bacteroides (Pseudobacteroides) cellulosolvens ATCC 35603.</title>
        <authorList>
            <person name="Dassa B."/>
            <person name="Utturkar S.M."/>
            <person name="Klingeman D.M."/>
            <person name="Hurt R.A."/>
            <person name="Keller M."/>
            <person name="Xu J."/>
            <person name="Reddy Y.H.K."/>
            <person name="Borovok I."/>
            <person name="Grinberg I.R."/>
            <person name="Lamed R."/>
            <person name="Zhivin O."/>
            <person name="Bayer E.A."/>
            <person name="Brown S.D."/>
        </authorList>
    </citation>
    <scope>NUCLEOTIDE SEQUENCE [LARGE SCALE GENOMIC DNA]</scope>
    <source>
        <strain evidence="2">DSM 2933</strain>
    </source>
</reference>
<dbReference type="STRING" id="398512.Bccel_0724"/>